<comment type="subcellular location">
    <subcellularLocation>
        <location evidence="1">Membrane</location>
        <topology evidence="1">Multi-pass membrane protein</topology>
    </subcellularLocation>
</comment>
<dbReference type="PANTHER" id="PTHR43731:SF14">
    <property type="entry name" value="PRESENILIN-ASSOCIATED RHOMBOID-LIKE PROTEIN, MITOCHONDRIAL"/>
    <property type="match status" value="1"/>
</dbReference>
<accession>A0A4Y8LX61</accession>
<reference evidence="9 10" key="1">
    <citation type="submission" date="2019-03" db="EMBL/GenBank/DDBJ databases">
        <title>Cohnella endophytica sp. nov., a novel endophytic bacterium isolated from bark of Sonneratia apetala.</title>
        <authorList>
            <person name="Tuo L."/>
        </authorList>
    </citation>
    <scope>NUCLEOTIDE SEQUENCE [LARGE SCALE GENOMIC DNA]</scope>
    <source>
        <strain evidence="9 10">CCTCC AB 208254</strain>
    </source>
</reference>
<organism evidence="9 10">
    <name type="scientific">Cohnella luojiensis</name>
    <dbReference type="NCBI Taxonomy" id="652876"/>
    <lineage>
        <taxon>Bacteria</taxon>
        <taxon>Bacillati</taxon>
        <taxon>Bacillota</taxon>
        <taxon>Bacilli</taxon>
        <taxon>Bacillales</taxon>
        <taxon>Paenibacillaceae</taxon>
        <taxon>Cohnella</taxon>
    </lineage>
</organism>
<dbReference type="GO" id="GO:0006508">
    <property type="term" value="P:proteolysis"/>
    <property type="evidence" value="ECO:0007669"/>
    <property type="project" value="UniProtKB-KW"/>
</dbReference>
<dbReference type="EMBL" id="SOMN01000012">
    <property type="protein sequence ID" value="TFE26657.1"/>
    <property type="molecule type" value="Genomic_DNA"/>
</dbReference>
<evidence type="ECO:0000256" key="2">
    <source>
        <dbReference type="ARBA" id="ARBA00009045"/>
    </source>
</evidence>
<dbReference type="InterPro" id="IPR050925">
    <property type="entry name" value="Rhomboid_protease_S54"/>
</dbReference>
<evidence type="ECO:0000256" key="1">
    <source>
        <dbReference type="ARBA" id="ARBA00004141"/>
    </source>
</evidence>
<keyword evidence="3 7" id="KW-0812">Transmembrane</keyword>
<evidence type="ECO:0000256" key="4">
    <source>
        <dbReference type="ARBA" id="ARBA00022801"/>
    </source>
</evidence>
<comment type="similarity">
    <text evidence="2">Belongs to the peptidase S54 family.</text>
</comment>
<keyword evidence="5 7" id="KW-1133">Transmembrane helix</keyword>
<dbReference type="InterPro" id="IPR035952">
    <property type="entry name" value="Rhomboid-like_sf"/>
</dbReference>
<evidence type="ECO:0000256" key="3">
    <source>
        <dbReference type="ARBA" id="ARBA00022692"/>
    </source>
</evidence>
<evidence type="ECO:0000256" key="7">
    <source>
        <dbReference type="SAM" id="Phobius"/>
    </source>
</evidence>
<dbReference type="Gene3D" id="1.20.1540.10">
    <property type="entry name" value="Rhomboid-like"/>
    <property type="match status" value="1"/>
</dbReference>
<name>A0A4Y8LX61_9BACL</name>
<dbReference type="Proteomes" id="UP000297900">
    <property type="component" value="Unassembled WGS sequence"/>
</dbReference>
<dbReference type="InterPro" id="IPR022764">
    <property type="entry name" value="Peptidase_S54_rhomboid_dom"/>
</dbReference>
<keyword evidence="6 7" id="KW-0472">Membrane</keyword>
<dbReference type="GO" id="GO:0004252">
    <property type="term" value="F:serine-type endopeptidase activity"/>
    <property type="evidence" value="ECO:0007669"/>
    <property type="project" value="InterPro"/>
</dbReference>
<evidence type="ECO:0000256" key="6">
    <source>
        <dbReference type="ARBA" id="ARBA00023136"/>
    </source>
</evidence>
<dbReference type="PANTHER" id="PTHR43731">
    <property type="entry name" value="RHOMBOID PROTEASE"/>
    <property type="match status" value="1"/>
</dbReference>
<gene>
    <name evidence="9" type="ORF">E2980_11105</name>
</gene>
<keyword evidence="10" id="KW-1185">Reference proteome</keyword>
<dbReference type="SUPFAM" id="SSF144091">
    <property type="entry name" value="Rhomboid-like"/>
    <property type="match status" value="1"/>
</dbReference>
<keyword evidence="4" id="KW-0378">Hydrolase</keyword>
<evidence type="ECO:0000313" key="10">
    <source>
        <dbReference type="Proteomes" id="UP000297900"/>
    </source>
</evidence>
<feature type="transmembrane region" description="Helical" evidence="7">
    <location>
        <begin position="100"/>
        <end position="122"/>
    </location>
</feature>
<evidence type="ECO:0000313" key="9">
    <source>
        <dbReference type="EMBL" id="TFE26657.1"/>
    </source>
</evidence>
<evidence type="ECO:0000259" key="8">
    <source>
        <dbReference type="Pfam" id="PF01694"/>
    </source>
</evidence>
<protein>
    <submittedName>
        <fullName evidence="9">Rhomboid family intramembrane serine protease</fullName>
    </submittedName>
</protein>
<dbReference type="Pfam" id="PF01694">
    <property type="entry name" value="Rhomboid"/>
    <property type="match status" value="1"/>
</dbReference>
<feature type="domain" description="Peptidase S54 rhomboid" evidence="8">
    <location>
        <begin position="60"/>
        <end position="195"/>
    </location>
</feature>
<proteinExistence type="inferred from homology"/>
<feature type="transmembrane region" description="Helical" evidence="7">
    <location>
        <begin position="128"/>
        <end position="146"/>
    </location>
</feature>
<feature type="transmembrane region" description="Helical" evidence="7">
    <location>
        <begin position="158"/>
        <end position="173"/>
    </location>
</feature>
<feature type="transmembrane region" description="Helical" evidence="7">
    <location>
        <begin position="12"/>
        <end position="37"/>
    </location>
</feature>
<dbReference type="AlphaFoldDB" id="A0A4Y8LX61"/>
<keyword evidence="9" id="KW-0645">Protease</keyword>
<feature type="transmembrane region" description="Helical" evidence="7">
    <location>
        <begin position="179"/>
        <end position="197"/>
    </location>
</feature>
<sequence length="211" mass="23489">MIFLRNENFRSYVRLYPITAMILAVNLIVFIFDALLLDKQLTERGMFYQEPELDRYGLSEPWRYVTSMVLHAGWEHLLFNCFSILVFAPPLEKLLGRIRYLTLYLAAGLAGNVLSAVVHAGIEYGSVGASGAIYGVFGAFLFLAVFRKFSIDEATRKTIYMTLIFGLIYSVLSPNINIWAHIGGGIAGLAMMGIIVAGKRGSKSRAQGGYR</sequence>
<dbReference type="RefSeq" id="WP_135152332.1">
    <property type="nucleotide sequence ID" value="NZ_SOMN01000012.1"/>
</dbReference>
<comment type="caution">
    <text evidence="9">The sequence shown here is derived from an EMBL/GenBank/DDBJ whole genome shotgun (WGS) entry which is preliminary data.</text>
</comment>
<evidence type="ECO:0000256" key="5">
    <source>
        <dbReference type="ARBA" id="ARBA00022989"/>
    </source>
</evidence>
<dbReference type="OrthoDB" id="9813074at2"/>
<dbReference type="GO" id="GO:0016020">
    <property type="term" value="C:membrane"/>
    <property type="evidence" value="ECO:0007669"/>
    <property type="project" value="UniProtKB-SubCell"/>
</dbReference>